<keyword evidence="3" id="KW-1185">Reference proteome</keyword>
<gene>
    <name evidence="2" type="ORF">ACHHYP_14417</name>
</gene>
<evidence type="ECO:0000313" key="2">
    <source>
        <dbReference type="EMBL" id="OQR83655.1"/>
    </source>
</evidence>
<dbReference type="OrthoDB" id="159401at2759"/>
<feature type="region of interest" description="Disordered" evidence="1">
    <location>
        <begin position="1"/>
        <end position="90"/>
    </location>
</feature>
<dbReference type="EMBL" id="JNBR01002127">
    <property type="protein sequence ID" value="OQR83655.1"/>
    <property type="molecule type" value="Genomic_DNA"/>
</dbReference>
<evidence type="ECO:0000313" key="3">
    <source>
        <dbReference type="Proteomes" id="UP000243579"/>
    </source>
</evidence>
<proteinExistence type="predicted"/>
<evidence type="ECO:0000256" key="1">
    <source>
        <dbReference type="SAM" id="MobiDB-lite"/>
    </source>
</evidence>
<accession>A0A1V9YD56</accession>
<feature type="compositionally biased region" description="Polar residues" evidence="1">
    <location>
        <begin position="71"/>
        <end position="88"/>
    </location>
</feature>
<comment type="caution">
    <text evidence="2">The sequence shown here is derived from an EMBL/GenBank/DDBJ whole genome shotgun (WGS) entry which is preliminary data.</text>
</comment>
<reference evidence="2 3" key="1">
    <citation type="journal article" date="2014" name="Genome Biol. Evol.">
        <title>The secreted proteins of Achlya hypogyna and Thraustotheca clavata identify the ancestral oomycete secretome and reveal gene acquisitions by horizontal gene transfer.</title>
        <authorList>
            <person name="Misner I."/>
            <person name="Blouin N."/>
            <person name="Leonard G."/>
            <person name="Richards T.A."/>
            <person name="Lane C.E."/>
        </authorList>
    </citation>
    <scope>NUCLEOTIDE SEQUENCE [LARGE SCALE GENOMIC DNA]</scope>
    <source>
        <strain evidence="2 3">ATCC 48635</strain>
    </source>
</reference>
<dbReference type="Proteomes" id="UP000243579">
    <property type="component" value="Unassembled WGS sequence"/>
</dbReference>
<organism evidence="2 3">
    <name type="scientific">Achlya hypogyna</name>
    <name type="common">Oomycete</name>
    <name type="synonym">Protoachlya hypogyna</name>
    <dbReference type="NCBI Taxonomy" id="1202772"/>
    <lineage>
        <taxon>Eukaryota</taxon>
        <taxon>Sar</taxon>
        <taxon>Stramenopiles</taxon>
        <taxon>Oomycota</taxon>
        <taxon>Saprolegniomycetes</taxon>
        <taxon>Saprolegniales</taxon>
        <taxon>Achlyaceae</taxon>
        <taxon>Achlya</taxon>
    </lineage>
</organism>
<feature type="compositionally biased region" description="Basic and acidic residues" evidence="1">
    <location>
        <begin position="1"/>
        <end position="19"/>
    </location>
</feature>
<protein>
    <submittedName>
        <fullName evidence="2">Uncharacterized protein</fullName>
    </submittedName>
</protein>
<name>A0A1V9YD56_ACHHY</name>
<dbReference type="AlphaFoldDB" id="A0A1V9YD56"/>
<sequence length="182" mass="20437">MAKPREDAADSGMDKENERKRQHGKVIVSKIPRLFLAPTPAAKSPAAKKKPSKIPKLSGIPRRRQLAEPFDSSSDGTISECPTTSSVTDQDDPFVATLRELDIARCLQEDLLRDNAKLKQQAEFIHTEIGFYYELLTQIEEVVQAERLRLRGRRILEIISAPMATPELLDDDKPQVPDDATF</sequence>